<evidence type="ECO:0000256" key="11">
    <source>
        <dbReference type="ARBA" id="ARBA00022683"/>
    </source>
</evidence>
<feature type="transmembrane region" description="Helical" evidence="16">
    <location>
        <begin position="216"/>
        <end position="237"/>
    </location>
</feature>
<feature type="domain" description="PTS EIIC type-2" evidence="18">
    <location>
        <begin position="15"/>
        <end position="346"/>
    </location>
</feature>
<accession>A0A1M7L8K6</accession>
<dbReference type="InterPro" id="IPR013011">
    <property type="entry name" value="PTS_EIIB_2"/>
</dbReference>
<keyword evidence="9" id="KW-0762">Sugar transport</keyword>
<evidence type="ECO:0000256" key="5">
    <source>
        <dbReference type="ARBA" id="ARBA00021825"/>
    </source>
</evidence>
<dbReference type="InterPro" id="IPR003501">
    <property type="entry name" value="PTS_EIIB_2/3"/>
</dbReference>
<keyword evidence="8" id="KW-0597">Phosphoprotein</keyword>
<dbReference type="PANTHER" id="PTHR30181:SF2">
    <property type="entry name" value="PTS SYSTEM MANNITOL-SPECIFIC EIICBA COMPONENT"/>
    <property type="match status" value="1"/>
</dbReference>
<name>A0A1M7L8K6_9BACI</name>
<dbReference type="GO" id="GO:0005886">
    <property type="term" value="C:plasma membrane"/>
    <property type="evidence" value="ECO:0007669"/>
    <property type="project" value="UniProtKB-SubCell"/>
</dbReference>
<comment type="subcellular location">
    <subcellularLocation>
        <location evidence="3">Cell membrane</location>
        <topology evidence="3">Multi-pass membrane protein</topology>
    </subcellularLocation>
</comment>
<evidence type="ECO:0000313" key="19">
    <source>
        <dbReference type="EMBL" id="SHM74165.1"/>
    </source>
</evidence>
<dbReference type="Proteomes" id="UP000184184">
    <property type="component" value="Unassembled WGS sequence"/>
</dbReference>
<evidence type="ECO:0000256" key="8">
    <source>
        <dbReference type="ARBA" id="ARBA00022553"/>
    </source>
</evidence>
<evidence type="ECO:0000256" key="2">
    <source>
        <dbReference type="ARBA" id="ARBA00002434"/>
    </source>
</evidence>
<evidence type="ECO:0000256" key="7">
    <source>
        <dbReference type="ARBA" id="ARBA00022475"/>
    </source>
</evidence>
<dbReference type="EC" id="2.7.1.197" evidence="4"/>
<dbReference type="PROSITE" id="PS51099">
    <property type="entry name" value="PTS_EIIB_TYPE_2"/>
    <property type="match status" value="1"/>
</dbReference>
<dbReference type="EMBL" id="FRCZ01000001">
    <property type="protein sequence ID" value="SHM74165.1"/>
    <property type="molecule type" value="Genomic_DNA"/>
</dbReference>
<evidence type="ECO:0000256" key="13">
    <source>
        <dbReference type="ARBA" id="ARBA00022989"/>
    </source>
</evidence>
<dbReference type="CDD" id="cd05567">
    <property type="entry name" value="PTS_IIB_mannitol"/>
    <property type="match status" value="1"/>
</dbReference>
<feature type="transmembrane region" description="Helical" evidence="16">
    <location>
        <begin position="271"/>
        <end position="296"/>
    </location>
</feature>
<keyword evidence="14 16" id="KW-0472">Membrane</keyword>
<dbReference type="GO" id="GO:0009401">
    <property type="term" value="P:phosphoenolpyruvate-dependent sugar phosphotransferase system"/>
    <property type="evidence" value="ECO:0007669"/>
    <property type="project" value="UniProtKB-KW"/>
</dbReference>
<proteinExistence type="predicted"/>
<evidence type="ECO:0000256" key="3">
    <source>
        <dbReference type="ARBA" id="ARBA00004651"/>
    </source>
</evidence>
<dbReference type="GO" id="GO:0090563">
    <property type="term" value="F:protein-phosphocysteine-sugar phosphotransferase activity"/>
    <property type="evidence" value="ECO:0007669"/>
    <property type="project" value="TreeGrafter"/>
</dbReference>
<dbReference type="InterPro" id="IPR029503">
    <property type="entry name" value="PTS_EIIB_mannitol"/>
</dbReference>
<evidence type="ECO:0000256" key="15">
    <source>
        <dbReference type="ARBA" id="ARBA00033349"/>
    </source>
</evidence>
<reference evidence="19 20" key="1">
    <citation type="submission" date="2016-11" db="EMBL/GenBank/DDBJ databases">
        <authorList>
            <person name="Jaros S."/>
            <person name="Januszkiewicz K."/>
            <person name="Wedrychowicz H."/>
        </authorList>
    </citation>
    <scope>NUCLEOTIDE SEQUENCE [LARGE SCALE GENOMIC DNA]</scope>
    <source>
        <strain evidence="19 20">CGMCC 1.10681</strain>
    </source>
</reference>
<evidence type="ECO:0000256" key="12">
    <source>
        <dbReference type="ARBA" id="ARBA00022692"/>
    </source>
</evidence>
<organism evidence="19 20">
    <name type="scientific">Gracilibacillus kekensis</name>
    <dbReference type="NCBI Taxonomy" id="1027249"/>
    <lineage>
        <taxon>Bacteria</taxon>
        <taxon>Bacillati</taxon>
        <taxon>Bacillota</taxon>
        <taxon>Bacilli</taxon>
        <taxon>Bacillales</taxon>
        <taxon>Bacillaceae</taxon>
        <taxon>Gracilibacillus</taxon>
    </lineage>
</organism>
<feature type="transmembrane region" description="Helical" evidence="16">
    <location>
        <begin position="316"/>
        <end position="337"/>
    </location>
</feature>
<evidence type="ECO:0000256" key="1">
    <source>
        <dbReference type="ARBA" id="ARBA00001655"/>
    </source>
</evidence>
<sequence>MKMAQAGFRAKIQRFGSYLSGMIMPNIAAFIAWGLITALFIPTGWIPNESLAELVGPMINYLLPLIIGFTGGKMIHDIRGGVVGATATMGVIVGADIPMFLGAMLMGPLGGYLTKVMDKAFQHRIRSGFEMLYNNFSAGILGAILSGIALKIIGPIVSGLSDVLAAGVEVMVNAGLLPLANIIIEPAKVLFLNNAINHGILSPLGVEQASETGKSILFLLETNPGPGLGILLAFVVFGKGMARSSASGATVIHFLGGIHEIYFPYILMKPALLLAAIGGGVSGVFTFSIFNAGLSATPSPGSIFALMAMTAKGDHLAVLLGVLVATVVSFLIASVILKASKAESEDISQAASQMEEMKGKKSSVSESLRGSNEIAGEVNKVIFACDAGMGSSAMGASLLKDKFKKAGIEGIEVTNKAINNLPSEVDIIITHKDLTDRAKAKVPNAQHISVDNFLNSPKYEELVEQLKNN</sequence>
<evidence type="ECO:0000256" key="4">
    <source>
        <dbReference type="ARBA" id="ARBA00011909"/>
    </source>
</evidence>
<dbReference type="InterPro" id="IPR013014">
    <property type="entry name" value="PTS_EIIC_2"/>
</dbReference>
<protein>
    <recommendedName>
        <fullName evidence="5">PTS system mannitol-specific EIICB component</fullName>
        <ecNumber evidence="4">2.7.1.197</ecNumber>
    </recommendedName>
    <alternativeName>
        <fullName evidence="15">EIICB-Mtl</fullName>
    </alternativeName>
</protein>
<evidence type="ECO:0000256" key="9">
    <source>
        <dbReference type="ARBA" id="ARBA00022597"/>
    </source>
</evidence>
<dbReference type="InterPro" id="IPR050893">
    <property type="entry name" value="Sugar_PTS"/>
</dbReference>
<dbReference type="NCBIfam" id="NF011663">
    <property type="entry name" value="PRK15083.1"/>
    <property type="match status" value="1"/>
</dbReference>
<dbReference type="GO" id="GO:0022872">
    <property type="term" value="F:protein-N(PI)-phosphohistidine-mannitol phosphotransferase system transmembrane transporter activity"/>
    <property type="evidence" value="ECO:0007669"/>
    <property type="project" value="InterPro"/>
</dbReference>
<keyword evidence="12 16" id="KW-0812">Transmembrane</keyword>
<evidence type="ECO:0000256" key="10">
    <source>
        <dbReference type="ARBA" id="ARBA00022679"/>
    </source>
</evidence>
<keyword evidence="13 16" id="KW-1133">Transmembrane helix</keyword>
<dbReference type="RefSeq" id="WP_425292864.1">
    <property type="nucleotide sequence ID" value="NZ_FRCZ01000001.1"/>
</dbReference>
<keyword evidence="6" id="KW-0813">Transport</keyword>
<gene>
    <name evidence="19" type="ORF">SAMN05216179_0978</name>
</gene>
<evidence type="ECO:0000256" key="16">
    <source>
        <dbReference type="SAM" id="Phobius"/>
    </source>
</evidence>
<evidence type="ECO:0000259" key="18">
    <source>
        <dbReference type="PROSITE" id="PS51104"/>
    </source>
</evidence>
<comment type="function">
    <text evidence="2">The phosphoenolpyruvate-dependent sugar phosphotransferase system (sugar PTS), a major carbohydrate active transport system, catalyzes the phosphorylation of incoming sugar substrates concomitantly with their translocation across the cell membrane. The enzyme II CmtAB PTS system is involved in D-mannitol transport.</text>
</comment>
<dbReference type="PANTHER" id="PTHR30181">
    <property type="entry name" value="MANNITOL PERMEASE IIC COMPONENT"/>
    <property type="match status" value="1"/>
</dbReference>
<dbReference type="Pfam" id="PF02378">
    <property type="entry name" value="PTS_EIIC"/>
    <property type="match status" value="1"/>
</dbReference>
<keyword evidence="20" id="KW-1185">Reference proteome</keyword>
<dbReference type="Gene3D" id="3.40.50.2300">
    <property type="match status" value="1"/>
</dbReference>
<dbReference type="STRING" id="1027249.SAMN05216179_0978"/>
<dbReference type="FunFam" id="3.40.50.2300:FF:000047">
    <property type="entry name" value="PTS system mannitol-specific transporter subunit IICBA"/>
    <property type="match status" value="1"/>
</dbReference>
<feature type="transmembrane region" description="Helical" evidence="16">
    <location>
        <begin position="87"/>
        <end position="112"/>
    </location>
</feature>
<dbReference type="SUPFAM" id="SSF52794">
    <property type="entry name" value="PTS system IIB component-like"/>
    <property type="match status" value="1"/>
</dbReference>
<dbReference type="AlphaFoldDB" id="A0A1M7L8K6"/>
<dbReference type="InterPro" id="IPR003352">
    <property type="entry name" value="PTS_EIIC"/>
</dbReference>
<keyword evidence="7" id="KW-1003">Cell membrane</keyword>
<feature type="transmembrane region" description="Helical" evidence="16">
    <location>
        <begin position="132"/>
        <end position="152"/>
    </location>
</feature>
<comment type="catalytic activity">
    <reaction evidence="1">
        <text>D-mannitol(out) + N(pros)-phospho-L-histidyl-[protein] = D-mannitol 1-phosphate(in) + L-histidyl-[protein]</text>
        <dbReference type="Rhea" id="RHEA:33363"/>
        <dbReference type="Rhea" id="RHEA-COMP:9745"/>
        <dbReference type="Rhea" id="RHEA-COMP:9746"/>
        <dbReference type="ChEBI" id="CHEBI:16899"/>
        <dbReference type="ChEBI" id="CHEBI:29979"/>
        <dbReference type="ChEBI" id="CHEBI:61381"/>
        <dbReference type="ChEBI" id="CHEBI:64837"/>
        <dbReference type="EC" id="2.7.1.197"/>
    </reaction>
</comment>
<keyword evidence="10" id="KW-0808">Transferase</keyword>
<dbReference type="PROSITE" id="PS51104">
    <property type="entry name" value="PTS_EIIC_TYPE_2"/>
    <property type="match status" value="1"/>
</dbReference>
<feature type="transmembrane region" description="Helical" evidence="16">
    <location>
        <begin position="21"/>
        <end position="46"/>
    </location>
</feature>
<evidence type="ECO:0000313" key="20">
    <source>
        <dbReference type="Proteomes" id="UP000184184"/>
    </source>
</evidence>
<evidence type="ECO:0000256" key="14">
    <source>
        <dbReference type="ARBA" id="ARBA00023136"/>
    </source>
</evidence>
<feature type="domain" description="PTS EIIB type-2" evidence="17">
    <location>
        <begin position="379"/>
        <end position="469"/>
    </location>
</feature>
<dbReference type="Pfam" id="PF02302">
    <property type="entry name" value="PTS_IIB"/>
    <property type="match status" value="1"/>
</dbReference>
<evidence type="ECO:0000259" key="17">
    <source>
        <dbReference type="PROSITE" id="PS51099"/>
    </source>
</evidence>
<dbReference type="InterPro" id="IPR004718">
    <property type="entry name" value="PTS_IIC_mtl"/>
</dbReference>
<dbReference type="InterPro" id="IPR036095">
    <property type="entry name" value="PTS_EIIB-like_sf"/>
</dbReference>
<evidence type="ECO:0000256" key="6">
    <source>
        <dbReference type="ARBA" id="ARBA00022448"/>
    </source>
</evidence>
<keyword evidence="11" id="KW-0598">Phosphotransferase system</keyword>
<dbReference type="NCBIfam" id="TIGR00851">
    <property type="entry name" value="mtlA"/>
    <property type="match status" value="1"/>
</dbReference>